<protein>
    <submittedName>
        <fullName evidence="2">Uncharacterized protein</fullName>
    </submittedName>
</protein>
<dbReference type="EMBL" id="LR590464">
    <property type="protein sequence ID" value="VTP64311.1"/>
    <property type="molecule type" value="Genomic_DNA"/>
</dbReference>
<proteinExistence type="predicted"/>
<dbReference type="AlphaFoldDB" id="A0A4U9HLY9"/>
<sequence>MEQLQRLADVIAETYVRDLIRATGSNELTVDGFTGNIEVGLLSAGLYGNALLSSQKETGRTDEKKAYWLLADLISLNGPEYQLTEHGTSAINKMTEISLRKQIAAKNKTIH</sequence>
<reference evidence="1" key="2">
    <citation type="submission" date="2017-09" db="EMBL/GenBank/DDBJ databases">
        <title>FDA dAtabase for Regulatory Grade micrObial Sequences (FDA-ARGOS): Supporting development and validation of Infectious Disease Dx tests.</title>
        <authorList>
            <person name="Minogue T."/>
            <person name="Wolcott M."/>
            <person name="Wasieloski L."/>
            <person name="Aguilar W."/>
            <person name="Moore D."/>
            <person name="Tallon L.J."/>
            <person name="Sadzewicz L."/>
            <person name="Ott S."/>
            <person name="Zhao X."/>
            <person name="Nagaraj S."/>
            <person name="Vavikolanu K."/>
            <person name="Aluvathingal J."/>
            <person name="Nadendla S."/>
            <person name="Sichtig H."/>
        </authorList>
    </citation>
    <scope>NUCLEOTIDE SEQUENCE</scope>
    <source>
        <strain evidence="1">FDAARGOS_404</strain>
    </source>
</reference>
<dbReference type="Proteomes" id="UP000310719">
    <property type="component" value="Chromosome"/>
</dbReference>
<dbReference type="Proteomes" id="UP000222768">
    <property type="component" value="Unassembled WGS sequence"/>
</dbReference>
<dbReference type="RefSeq" id="WP_032616705.1">
    <property type="nucleotide sequence ID" value="NZ_CP083630.1"/>
</dbReference>
<reference evidence="2 4" key="3">
    <citation type="submission" date="2019-05" db="EMBL/GenBank/DDBJ databases">
        <authorList>
            <consortium name="Pathogen Informatics"/>
        </authorList>
    </citation>
    <scope>NUCLEOTIDE SEQUENCE [LARGE SCALE GENOMIC DNA]</scope>
    <source>
        <strain evidence="2 4">NCTC13032</strain>
    </source>
</reference>
<evidence type="ECO:0000313" key="3">
    <source>
        <dbReference type="Proteomes" id="UP000222768"/>
    </source>
</evidence>
<evidence type="ECO:0000313" key="2">
    <source>
        <dbReference type="EMBL" id="VTP64311.1"/>
    </source>
</evidence>
<evidence type="ECO:0000313" key="4">
    <source>
        <dbReference type="Proteomes" id="UP000310719"/>
    </source>
</evidence>
<accession>A0A4U9HLY9</accession>
<gene>
    <name evidence="1" type="ORF">CRX53_02785</name>
    <name evidence="2" type="ORF">NCTC13032_01387</name>
</gene>
<evidence type="ECO:0000313" key="1">
    <source>
        <dbReference type="EMBL" id="PHH02959.1"/>
    </source>
</evidence>
<dbReference type="EMBL" id="PDLK01000002">
    <property type="protein sequence ID" value="PHH02959.1"/>
    <property type="molecule type" value="Genomic_DNA"/>
</dbReference>
<organism evidence="2 4">
    <name type="scientific">Leclercia adecarboxylata</name>
    <dbReference type="NCBI Taxonomy" id="83655"/>
    <lineage>
        <taxon>Bacteria</taxon>
        <taxon>Pseudomonadati</taxon>
        <taxon>Pseudomonadota</taxon>
        <taxon>Gammaproteobacteria</taxon>
        <taxon>Enterobacterales</taxon>
        <taxon>Enterobacteriaceae</taxon>
        <taxon>Leclercia</taxon>
    </lineage>
</organism>
<reference evidence="3" key="1">
    <citation type="submission" date="2017-09" db="EMBL/GenBank/DDBJ databases">
        <title>FDA dAtabase for Regulatory Grade micrObial Sequences (FDA-ARGOS): Supporting development and validation of Infectious Disease Dx tests.</title>
        <authorList>
            <person name="Minogue T."/>
            <person name="Wolcott M."/>
            <person name="Wasieloski L."/>
            <person name="Aguilar W."/>
            <person name="Moore D."/>
            <person name="Tallon L."/>
            <person name="Sadzewicz L."/>
            <person name="Ott S."/>
            <person name="Zhao X."/>
            <person name="Nagaraj S."/>
            <person name="Vavikolanu K."/>
            <person name="Aluvathingal J."/>
            <person name="Nadendla S."/>
            <person name="Sichtig H."/>
        </authorList>
    </citation>
    <scope>NUCLEOTIDE SEQUENCE [LARGE SCALE GENOMIC DNA]</scope>
    <source>
        <strain evidence="3">FDAARGOS_404</strain>
    </source>
</reference>
<name>A0A4U9HLY9_9ENTR</name>